<keyword evidence="2" id="KW-1185">Reference proteome</keyword>
<dbReference type="Pfam" id="PF05135">
    <property type="entry name" value="Phage_connect_1"/>
    <property type="match status" value="1"/>
</dbReference>
<name>A0ABX5Q749_9BACL</name>
<evidence type="ECO:0000313" key="2">
    <source>
        <dbReference type="Proteomes" id="UP000285882"/>
    </source>
</evidence>
<dbReference type="InterPro" id="IPR006450">
    <property type="entry name" value="Phage_HK97_gp6-like"/>
</dbReference>
<sequence>MSDTLSTPITELNIDLIKTYLRVDYNDDDALLQNMLDAARSTIQTFLNRPYTDFDPVPQEFTIAALSLIGTWYNHREIYSEQSRGQEPLPLMYQAILSPFRVWAMGD</sequence>
<organism evidence="1 2">
    <name type="scientific">Sporolactobacillus terrae</name>
    <dbReference type="NCBI Taxonomy" id="269673"/>
    <lineage>
        <taxon>Bacteria</taxon>
        <taxon>Bacillati</taxon>
        <taxon>Bacillota</taxon>
        <taxon>Bacilli</taxon>
        <taxon>Bacillales</taxon>
        <taxon>Sporolactobacillaceae</taxon>
        <taxon>Sporolactobacillus</taxon>
    </lineage>
</organism>
<dbReference type="Gene3D" id="1.10.3230.30">
    <property type="entry name" value="Phage gp6-like head-tail connector protein"/>
    <property type="match status" value="1"/>
</dbReference>
<dbReference type="EMBL" id="CP025688">
    <property type="protein sequence ID" value="QAA22466.1"/>
    <property type="molecule type" value="Genomic_DNA"/>
</dbReference>
<dbReference type="CDD" id="cd08054">
    <property type="entry name" value="gp6"/>
    <property type="match status" value="1"/>
</dbReference>
<accession>A0ABX5Q749</accession>
<gene>
    <name evidence="1" type="ORF">C0674_07420</name>
</gene>
<reference evidence="1 2" key="1">
    <citation type="submission" date="2018-01" db="EMBL/GenBank/DDBJ databases">
        <title>Complete genome sequencing of Sporolactobacillus terrae DLG3.</title>
        <authorList>
            <person name="Nam Y.-D."/>
            <person name="Kang J."/>
            <person name="Chung W.-H."/>
        </authorList>
    </citation>
    <scope>NUCLEOTIDE SEQUENCE [LARGE SCALE GENOMIC DNA]</scope>
    <source>
        <strain evidence="1 2">DLG3</strain>
    </source>
</reference>
<dbReference type="RefSeq" id="WP_128166663.1">
    <property type="nucleotide sequence ID" value="NZ_CP025688.1"/>
</dbReference>
<dbReference type="Proteomes" id="UP000285882">
    <property type="component" value="Chromosome"/>
</dbReference>
<dbReference type="NCBIfam" id="TIGR01560">
    <property type="entry name" value="put_DNA_pack"/>
    <property type="match status" value="1"/>
</dbReference>
<protein>
    <submittedName>
        <fullName evidence="1">Phage gp6-like head-tail connector protein</fullName>
    </submittedName>
</protein>
<dbReference type="InterPro" id="IPR021146">
    <property type="entry name" value="Phage_gp6-like_head-tail"/>
</dbReference>
<evidence type="ECO:0000313" key="1">
    <source>
        <dbReference type="EMBL" id="QAA22466.1"/>
    </source>
</evidence>
<proteinExistence type="predicted"/>